<feature type="region of interest" description="Disordered" evidence="1">
    <location>
        <begin position="222"/>
        <end position="241"/>
    </location>
</feature>
<feature type="transmembrane region" description="Helical" evidence="2">
    <location>
        <begin position="437"/>
        <end position="459"/>
    </location>
</feature>
<accession>A0ABD3Q4I6</accession>
<name>A0ABD3Q4I6_9STRA</name>
<feature type="region of interest" description="Disordered" evidence="1">
    <location>
        <begin position="172"/>
        <end position="191"/>
    </location>
</feature>
<proteinExistence type="predicted"/>
<evidence type="ECO:0000313" key="3">
    <source>
        <dbReference type="EMBL" id="KAL3794421.1"/>
    </source>
</evidence>
<keyword evidence="2" id="KW-0812">Transmembrane</keyword>
<protein>
    <submittedName>
        <fullName evidence="3">Uncharacterized protein</fullName>
    </submittedName>
</protein>
<gene>
    <name evidence="3" type="ORF">HJC23_012958</name>
</gene>
<feature type="compositionally biased region" description="Low complexity" evidence="1">
    <location>
        <begin position="45"/>
        <end position="76"/>
    </location>
</feature>
<feature type="region of interest" description="Disordered" evidence="1">
    <location>
        <begin position="1"/>
        <end position="88"/>
    </location>
</feature>
<sequence length="587" mass="64285">MNADRTKSVLHSSNQELELKKTSSQGIAKSKRSSHSAANKRTPETSFQLSPSSVSSSIAAPTSLTSYASSTPTESPLSPPHVRRFSTNSPLSPPLLKLFRARDAEWPSLPFCRSVSSPDTHHFDNEKCDATHSHPLKDQRQRSKQLMKQWHECRRQIVDDDEPREMKIPTKTIKAPPRSNSVGHKKNPKSKHGTIEYEMTVHSSSVEGTVEAAAWHLHGQSGGRVAPVSKEENPHFGNNVSVTNSKAMSRMKKNHDKAGVRTRDEESACPCDIESGCCEDDNTNVVVDFLEGKTLICSRTLDDNRDAWSTGVASAVVMGTAARYNKSICMFPHGRRVLLPVIMAMMGLSLSIFTSSSCRFMTIQPISSLSEVFQVGPWFYLSMNESQEVCMMYPSNIELDSWFMLARAASGLAVCLGVGLVLWTCTFTCIPYSRQSMNSLGICFFVDSVLQLCTTFFYLSNNCKGGVDDIGNAIGGGYFGGISCSANQDLVFCIAASALYFATGWILYIAQGVIANDPGLSSAEVYTWSALAKSTDLENGMRTVEKSWIRIPDGSTLMATVVVEKTRETSGCIKTTHAIKTEILPAS</sequence>
<keyword evidence="4" id="KW-1185">Reference proteome</keyword>
<comment type="caution">
    <text evidence="3">The sequence shown here is derived from an EMBL/GenBank/DDBJ whole genome shotgun (WGS) entry which is preliminary data.</text>
</comment>
<feature type="transmembrane region" description="Helical" evidence="2">
    <location>
        <begin position="337"/>
        <end position="355"/>
    </location>
</feature>
<dbReference type="Proteomes" id="UP001516023">
    <property type="component" value="Unassembled WGS sequence"/>
</dbReference>
<keyword evidence="2" id="KW-1133">Transmembrane helix</keyword>
<feature type="compositionally biased region" description="Polar residues" evidence="1">
    <location>
        <begin position="9"/>
        <end position="27"/>
    </location>
</feature>
<evidence type="ECO:0000256" key="2">
    <source>
        <dbReference type="SAM" id="Phobius"/>
    </source>
</evidence>
<evidence type="ECO:0000313" key="4">
    <source>
        <dbReference type="Proteomes" id="UP001516023"/>
    </source>
</evidence>
<dbReference type="EMBL" id="JABMIG020000081">
    <property type="protein sequence ID" value="KAL3794421.1"/>
    <property type="molecule type" value="Genomic_DNA"/>
</dbReference>
<dbReference type="AlphaFoldDB" id="A0ABD3Q4I6"/>
<keyword evidence="2" id="KW-0472">Membrane</keyword>
<evidence type="ECO:0000256" key="1">
    <source>
        <dbReference type="SAM" id="MobiDB-lite"/>
    </source>
</evidence>
<organism evidence="3 4">
    <name type="scientific">Cyclotella cryptica</name>
    <dbReference type="NCBI Taxonomy" id="29204"/>
    <lineage>
        <taxon>Eukaryota</taxon>
        <taxon>Sar</taxon>
        <taxon>Stramenopiles</taxon>
        <taxon>Ochrophyta</taxon>
        <taxon>Bacillariophyta</taxon>
        <taxon>Coscinodiscophyceae</taxon>
        <taxon>Thalassiosirophycidae</taxon>
        <taxon>Stephanodiscales</taxon>
        <taxon>Stephanodiscaceae</taxon>
        <taxon>Cyclotella</taxon>
    </lineage>
</organism>
<feature type="transmembrane region" description="Helical" evidence="2">
    <location>
        <begin position="402"/>
        <end position="425"/>
    </location>
</feature>
<reference evidence="3 4" key="1">
    <citation type="journal article" date="2020" name="G3 (Bethesda)">
        <title>Improved Reference Genome for Cyclotella cryptica CCMP332, a Model for Cell Wall Morphogenesis, Salinity Adaptation, and Lipid Production in Diatoms (Bacillariophyta).</title>
        <authorList>
            <person name="Roberts W.R."/>
            <person name="Downey K.M."/>
            <person name="Ruck E.C."/>
            <person name="Traller J.C."/>
            <person name="Alverson A.J."/>
        </authorList>
    </citation>
    <scope>NUCLEOTIDE SEQUENCE [LARGE SCALE GENOMIC DNA]</scope>
    <source>
        <strain evidence="3 4">CCMP332</strain>
    </source>
</reference>